<evidence type="ECO:0000256" key="7">
    <source>
        <dbReference type="PROSITE-ProRule" id="PRU01077"/>
    </source>
</evidence>
<dbReference type="CDD" id="cd00174">
    <property type="entry name" value="SH3"/>
    <property type="match status" value="1"/>
</dbReference>
<feature type="compositionally biased region" description="Polar residues" evidence="8">
    <location>
        <begin position="591"/>
        <end position="610"/>
    </location>
</feature>
<feature type="domain" description="SH3" evidence="9">
    <location>
        <begin position="1166"/>
        <end position="1226"/>
    </location>
</feature>
<feature type="compositionally biased region" description="Polar residues" evidence="8">
    <location>
        <begin position="943"/>
        <end position="960"/>
    </location>
</feature>
<dbReference type="FunFam" id="1.20.1270.60:FF:000045">
    <property type="entry name" value="Cell division control protein"/>
    <property type="match status" value="1"/>
</dbReference>
<evidence type="ECO:0000256" key="6">
    <source>
        <dbReference type="PROSITE-ProRule" id="PRU00192"/>
    </source>
</evidence>
<evidence type="ECO:0000256" key="8">
    <source>
        <dbReference type="SAM" id="MobiDB-lite"/>
    </source>
</evidence>
<dbReference type="CDD" id="cd07651">
    <property type="entry name" value="F-BAR_PombeCdc15_like"/>
    <property type="match status" value="1"/>
</dbReference>
<feature type="compositionally biased region" description="Polar residues" evidence="8">
    <location>
        <begin position="847"/>
        <end position="856"/>
    </location>
</feature>
<feature type="region of interest" description="Disordered" evidence="8">
    <location>
        <begin position="879"/>
        <end position="1134"/>
    </location>
</feature>
<dbReference type="GO" id="GO:1903475">
    <property type="term" value="P:mitotic actomyosin contractile ring assembly"/>
    <property type="evidence" value="ECO:0007669"/>
    <property type="project" value="UniProtKB-ARBA"/>
</dbReference>
<dbReference type="SUPFAM" id="SSF50044">
    <property type="entry name" value="SH3-domain"/>
    <property type="match status" value="1"/>
</dbReference>
<dbReference type="PANTHER" id="PTHR23065:SF7">
    <property type="entry name" value="NOSTRIN, ISOFORM H"/>
    <property type="match status" value="1"/>
</dbReference>
<keyword evidence="3" id="KW-0963">Cytoplasm</keyword>
<comment type="caution">
    <text evidence="11">The sequence shown here is derived from an EMBL/GenBank/DDBJ whole genome shotgun (WGS) entry which is preliminary data.</text>
</comment>
<feature type="compositionally biased region" description="Polar residues" evidence="8">
    <location>
        <begin position="898"/>
        <end position="913"/>
    </location>
</feature>
<sequence length="1226" mass="136322">MPGTVSEGPSVALSFANNFWGKDDAGVEPLLGRMHNAKQTCDELKSFYNARSSIEDEYARKLLSLCRKPLGSQESGTLRASLDTLRGEVEQMGKSHQNIAGQMKRELEEPLAAFAGAMKERRKIVQNGIEKLLKIKIQQTQQVNKTRDKYEQECLKIKGYLAQGHMVMGQEERKNKAKLEKTQINLAATNTEYENAVKILQETTGRWNRDWKAAADKFQDLEEERLDFMKSSLWTFANIASTVCVSDDASCEKIRLSLESCEVERDIVGFIKDKGTGQEIPDPPKYIDFRRGDVSDSQSETSEDDNYSVAQFQRTINPAYRTSSPQPSTYESHHEPQSASSRLAETSSRETGSTPQKVLTDRTKPPQLDYQPEPSTPTYEPPTVSPAVETPPNRETILTSQRGSMDRTGPPPADYQQQQQQQPPTRFSYEQQQQGRLSYEQQHRPRLSYERQQQPIRPAYETQAAVSRVVDPPPSRGSIFTPQRSSMDRTRPPPVDYPQQQQQPRRLSYDQSTEMTTGREAISASHKVASDRARPPPVDYQQPRRLSYEQSTKTPPRETISIAQKVSTDRAKPPQVDYQQSPGRLSYEQLAISSATGTPPSRETTLTPQKILTDRARPQHVDYLQQQPRRLSYEQSTKTTPTREAISTPQKVPIERTKPQQLDYQQSSKPSYDSQQSPLATVPHDPYPLDGMTMLCRTGPPSERSSARPSSRDSQSEYSNPTSISSQEQPSGKTSPVKTVAPHPEKQVLKKKSGFFQSHSPFRRKSVKEKDQSTVKPISNRNTWAPQSSSQTQTQNPPRPQVFGQDPQKMMISDRPSASPEPVDPRASFQLNVGNNVFDVAAPGKNKSIQDNSATEQPEELDPIAQALAELNGSVKASSTRVSADNYHGIPTPAPDATPNTRPGASQMASGSLMSAMRGTPPPSYDQPVQRLSLPQPAFTAKAMQQTRQKYVDQTLNMFNPQEKVDTKGSYGSGTRSRRGSVAQPRASPVAQSRPESVAQSRPSSGAQSRPGTRGSDVPRAASPAPPRSVSPRSASPRPSVQTETRQSYRSVSPNPYGGSQRARAQSISPQKRAPEQSYYHHNSPNDGARAASPASFREYDRPRSSHVNNMSVQLAPGPDDHGSVNGRSSGGSNYGQMNFYEPPGLTRQRSKSVADIRQYTREGRPILHFARALYSYQAAIPEELGFAKGDVLAVLRHQDDGWWEAEVTGRNGRPGLVPSNYLQSC</sequence>
<feature type="compositionally biased region" description="Low complexity" evidence="8">
    <location>
        <begin position="1030"/>
        <end position="1041"/>
    </location>
</feature>
<dbReference type="GO" id="GO:0005543">
    <property type="term" value="F:phospholipid binding"/>
    <property type="evidence" value="ECO:0007669"/>
    <property type="project" value="UniProtKB-ARBA"/>
</dbReference>
<feature type="compositionally biased region" description="Polar residues" evidence="8">
    <location>
        <begin position="337"/>
        <end position="357"/>
    </location>
</feature>
<keyword evidence="12" id="KW-1185">Reference proteome</keyword>
<feature type="compositionally biased region" description="Polar residues" evidence="8">
    <location>
        <begin position="624"/>
        <end position="650"/>
    </location>
</feature>
<dbReference type="GO" id="GO:0009898">
    <property type="term" value="C:cytoplasmic side of plasma membrane"/>
    <property type="evidence" value="ECO:0007669"/>
    <property type="project" value="TreeGrafter"/>
</dbReference>
<dbReference type="FunFam" id="2.30.30.40:FF:000164">
    <property type="entry name" value="Cell division control protein"/>
    <property type="match status" value="1"/>
</dbReference>
<dbReference type="GO" id="GO:0120104">
    <property type="term" value="C:mitotic actomyosin contractile ring, proximal layer"/>
    <property type="evidence" value="ECO:0007669"/>
    <property type="project" value="UniProtKB-ARBA"/>
</dbReference>
<dbReference type="STRING" id="5539.A0A3E2HPW6"/>
<feature type="compositionally biased region" description="Polar residues" evidence="8">
    <location>
        <begin position="659"/>
        <end position="679"/>
    </location>
</feature>
<dbReference type="InterPro" id="IPR031160">
    <property type="entry name" value="F_BAR_dom"/>
</dbReference>
<evidence type="ECO:0000313" key="12">
    <source>
        <dbReference type="Proteomes" id="UP000258309"/>
    </source>
</evidence>
<feature type="compositionally biased region" description="Polar residues" evidence="8">
    <location>
        <begin position="423"/>
        <end position="440"/>
    </location>
</feature>
<feature type="compositionally biased region" description="Polar residues" evidence="8">
    <location>
        <begin position="990"/>
        <end position="1011"/>
    </location>
</feature>
<dbReference type="OrthoDB" id="27823at2759"/>
<dbReference type="Proteomes" id="UP000258309">
    <property type="component" value="Unassembled WGS sequence"/>
</dbReference>
<proteinExistence type="predicted"/>
<feature type="compositionally biased region" description="Polar residues" evidence="8">
    <location>
        <begin position="1042"/>
        <end position="1054"/>
    </location>
</feature>
<reference evidence="11 12" key="1">
    <citation type="submission" date="2018-05" db="EMBL/GenBank/DDBJ databases">
        <title>Draft genome sequence of Scytalidium lignicola DSM 105466, a ubiquitous saprotrophic fungus.</title>
        <authorList>
            <person name="Buettner E."/>
            <person name="Gebauer A.M."/>
            <person name="Hofrichter M."/>
            <person name="Liers C."/>
            <person name="Kellner H."/>
        </authorList>
    </citation>
    <scope>NUCLEOTIDE SEQUENCE [LARGE SCALE GENOMIC DNA]</scope>
    <source>
        <strain evidence="11 12">DSM 105466</strain>
    </source>
</reference>
<evidence type="ECO:0008006" key="13">
    <source>
        <dbReference type="Google" id="ProtNLM"/>
    </source>
</evidence>
<dbReference type="InterPro" id="IPR027267">
    <property type="entry name" value="AH/BAR_dom_sf"/>
</dbReference>
<name>A0A3E2HPW6_SCYLI</name>
<evidence type="ECO:0000256" key="2">
    <source>
        <dbReference type="ARBA" id="ARBA00022443"/>
    </source>
</evidence>
<keyword evidence="7" id="KW-0175">Coiled coil</keyword>
<dbReference type="PANTHER" id="PTHR23065">
    <property type="entry name" value="PROLINE-SERINE-THREONINE PHOSPHATASE INTERACTING PROTEIN 1"/>
    <property type="match status" value="1"/>
</dbReference>
<protein>
    <recommendedName>
        <fullName evidence="13">SH3 domain-containing protein</fullName>
    </recommendedName>
</protein>
<accession>A0A3E2HPW6</accession>
<dbReference type="AlphaFoldDB" id="A0A3E2HPW6"/>
<evidence type="ECO:0000259" key="10">
    <source>
        <dbReference type="PROSITE" id="PS51741"/>
    </source>
</evidence>
<gene>
    <name evidence="11" type="ORF">B7463_g977</name>
</gene>
<keyword evidence="5" id="KW-0206">Cytoskeleton</keyword>
<evidence type="ECO:0000256" key="5">
    <source>
        <dbReference type="ARBA" id="ARBA00023212"/>
    </source>
</evidence>
<dbReference type="InterPro" id="IPR036028">
    <property type="entry name" value="SH3-like_dom_sf"/>
</dbReference>
<evidence type="ECO:0000259" key="9">
    <source>
        <dbReference type="PROSITE" id="PS50002"/>
    </source>
</evidence>
<dbReference type="EMBL" id="NCSJ02000009">
    <property type="protein sequence ID" value="RFU35377.1"/>
    <property type="molecule type" value="Genomic_DNA"/>
</dbReference>
<dbReference type="SUPFAM" id="SSF103657">
    <property type="entry name" value="BAR/IMD domain-like"/>
    <property type="match status" value="1"/>
</dbReference>
<dbReference type="InterPro" id="IPR001060">
    <property type="entry name" value="FCH_dom"/>
</dbReference>
<dbReference type="PRINTS" id="PR00452">
    <property type="entry name" value="SH3DOMAIN"/>
</dbReference>
<dbReference type="PROSITE" id="PS51741">
    <property type="entry name" value="F_BAR"/>
    <property type="match status" value="1"/>
</dbReference>
<dbReference type="PROSITE" id="PS50002">
    <property type="entry name" value="SH3"/>
    <property type="match status" value="1"/>
</dbReference>
<dbReference type="SMART" id="SM00055">
    <property type="entry name" value="FCH"/>
    <property type="match status" value="1"/>
</dbReference>
<feature type="compositionally biased region" description="Low complexity" evidence="8">
    <location>
        <begin position="786"/>
        <end position="796"/>
    </location>
</feature>
<feature type="region of interest" description="Disordered" evidence="8">
    <location>
        <begin position="274"/>
        <end position="828"/>
    </location>
</feature>
<feature type="compositionally biased region" description="Low complexity" evidence="8">
    <location>
        <begin position="700"/>
        <end position="709"/>
    </location>
</feature>
<feature type="compositionally biased region" description="Polar residues" evidence="8">
    <location>
        <begin position="774"/>
        <end position="785"/>
    </location>
</feature>
<evidence type="ECO:0000256" key="4">
    <source>
        <dbReference type="ARBA" id="ARBA00022553"/>
    </source>
</evidence>
<dbReference type="SMART" id="SM00326">
    <property type="entry name" value="SH3"/>
    <property type="match status" value="1"/>
</dbReference>
<feature type="compositionally biased region" description="Polar residues" evidence="8">
    <location>
        <begin position="717"/>
        <end position="737"/>
    </location>
</feature>
<feature type="non-terminal residue" evidence="11">
    <location>
        <position position="1"/>
    </location>
</feature>
<dbReference type="Gene3D" id="1.20.1270.60">
    <property type="entry name" value="Arfaptin homology (AH) domain/BAR domain"/>
    <property type="match status" value="1"/>
</dbReference>
<feature type="domain" description="F-BAR" evidence="10">
    <location>
        <begin position="13"/>
        <end position="266"/>
    </location>
</feature>
<evidence type="ECO:0000256" key="3">
    <source>
        <dbReference type="ARBA" id="ARBA00022490"/>
    </source>
</evidence>
<organism evidence="11 12">
    <name type="scientific">Scytalidium lignicola</name>
    <name type="common">Hyphomycete</name>
    <dbReference type="NCBI Taxonomy" id="5539"/>
    <lineage>
        <taxon>Eukaryota</taxon>
        <taxon>Fungi</taxon>
        <taxon>Dikarya</taxon>
        <taxon>Ascomycota</taxon>
        <taxon>Pezizomycotina</taxon>
        <taxon>Leotiomycetes</taxon>
        <taxon>Leotiomycetes incertae sedis</taxon>
        <taxon>Scytalidium</taxon>
    </lineage>
</organism>
<dbReference type="Pfam" id="PF00018">
    <property type="entry name" value="SH3_1"/>
    <property type="match status" value="1"/>
</dbReference>
<dbReference type="Pfam" id="PF00611">
    <property type="entry name" value="FCH"/>
    <property type="match status" value="1"/>
</dbReference>
<feature type="non-terminal residue" evidence="11">
    <location>
        <position position="1226"/>
    </location>
</feature>
<comment type="subcellular location">
    <subcellularLocation>
        <location evidence="1">Cytoplasm</location>
        <location evidence="1">Cytoskeleton</location>
    </subcellularLocation>
</comment>
<dbReference type="PRINTS" id="PR00499">
    <property type="entry name" value="P67PHOX"/>
</dbReference>
<keyword evidence="4" id="KW-0597">Phosphoprotein</keyword>
<dbReference type="Gene3D" id="2.30.30.40">
    <property type="entry name" value="SH3 Domains"/>
    <property type="match status" value="1"/>
</dbReference>
<dbReference type="OMA" id="ETTVRWN"/>
<evidence type="ECO:0000313" key="11">
    <source>
        <dbReference type="EMBL" id="RFU35377.1"/>
    </source>
</evidence>
<dbReference type="InterPro" id="IPR001452">
    <property type="entry name" value="SH3_domain"/>
</dbReference>
<feature type="region of interest" description="Disordered" evidence="8">
    <location>
        <begin position="842"/>
        <end position="861"/>
    </location>
</feature>
<evidence type="ECO:0000256" key="1">
    <source>
        <dbReference type="ARBA" id="ARBA00004245"/>
    </source>
</evidence>
<feature type="compositionally biased region" description="Polar residues" evidence="8">
    <location>
        <begin position="308"/>
        <end position="330"/>
    </location>
</feature>
<feature type="compositionally biased region" description="Basic and acidic residues" evidence="8">
    <location>
        <begin position="285"/>
        <end position="294"/>
    </location>
</feature>
<dbReference type="GO" id="GO:0106006">
    <property type="term" value="F:cytoskeletal protein-membrane anchor activity"/>
    <property type="evidence" value="ECO:0007669"/>
    <property type="project" value="UniProtKB-ARBA"/>
</dbReference>
<keyword evidence="2 6" id="KW-0728">SH3 domain</keyword>